<name>A0A8S9A1A1_SORMA</name>
<evidence type="ECO:0000256" key="3">
    <source>
        <dbReference type="SAM" id="SignalP"/>
    </source>
</evidence>
<evidence type="ECO:0000256" key="1">
    <source>
        <dbReference type="ARBA" id="ARBA00005466"/>
    </source>
</evidence>
<evidence type="ECO:0000313" key="5">
    <source>
        <dbReference type="EMBL" id="KAA8635528.1"/>
    </source>
</evidence>
<dbReference type="OMA" id="HFAARHN"/>
<dbReference type="VEuPathDB" id="FungiDB:SMAC_08999"/>
<dbReference type="InterPro" id="IPR006094">
    <property type="entry name" value="Oxid_FAD_bind_N"/>
</dbReference>
<reference evidence="5 6" key="1">
    <citation type="submission" date="2017-07" db="EMBL/GenBank/DDBJ databases">
        <title>Genome sequence of the Sordaria macrospora wild type strain R19027.</title>
        <authorList>
            <person name="Nowrousian M."/>
            <person name="Teichert I."/>
            <person name="Kueck U."/>
        </authorList>
    </citation>
    <scope>NUCLEOTIDE SEQUENCE [LARGE SCALE GENOMIC DNA]</scope>
    <source>
        <strain evidence="5 6">R19027</strain>
        <tissue evidence="5">Mycelium</tissue>
    </source>
</reference>
<protein>
    <recommendedName>
        <fullName evidence="4">FAD-binding PCMH-type domain-containing protein</fullName>
    </recommendedName>
</protein>
<feature type="chain" id="PRO_5035817467" description="FAD-binding PCMH-type domain-containing protein" evidence="3">
    <location>
        <begin position="23"/>
        <end position="668"/>
    </location>
</feature>
<dbReference type="Pfam" id="PF01565">
    <property type="entry name" value="FAD_binding_4"/>
    <property type="match status" value="1"/>
</dbReference>
<evidence type="ECO:0000313" key="6">
    <source>
        <dbReference type="Proteomes" id="UP000433876"/>
    </source>
</evidence>
<dbReference type="Gene3D" id="3.30.465.10">
    <property type="match status" value="2"/>
</dbReference>
<evidence type="ECO:0000256" key="2">
    <source>
        <dbReference type="ARBA" id="ARBA00023002"/>
    </source>
</evidence>
<dbReference type="AlphaFoldDB" id="A0A8S9A1A1"/>
<sequence length="668" mass="71344">MFPLSPLKACLLSSAFLLATTTFPGAVVHANAGSHDDNPQPDLAQEPISNFLPQQGQDEIIGITTADDHSNCRCTPSDTCWPSPSDWSLFDQTVKGRLIATVPLAAVCYPDNDLYDSAKCAQLREDWHLTATHYRDSASVMNQFFARGPDGSGCNAFVDSSSASSEFGPVEVDIEVEAAAPLSEKGKNKNRAKARCSLGANVVYSVNASSPTDFVHTMAFAHQNNIRLVIRNTGHDYLGKSTGFGALALWTHHMKDIEFLDFDNTHDAEQHGSVAYKGKAARLGAGVQVSDAFAAAKAQGLVLHGGNCKSVGVVGGYTQGGGHSVLSSAFGLGADQVLEWEVVIPPSPGTAHPEPRLVTATPFNEHEDLYWALSGGGGGTFGAVVSVTVKAVEDFETAGATLMFSAAGLEDRKTFLKGVQAWLEALPEIVDLGAGAIWFLLKDVLAVSPVMAPRVKARELEEAFKPVLEKLDGLGIPYASSFTDFPSFHDAVAAMVAQLNVTDANMGGRLIPRSSVTEKEGAEKLTDALDAIISADGIVSGISVNIERGQKLSKAYPNSVNPLLESAIHIGVFGFPYNHLDFAANIEAQEKITNVFGAALEKLTPGGGAYLNEGDPHQPDWQTTFYGENYERLLVIKNKYDPEGLLYALTAVGSEQWVEKEDGRLCRA</sequence>
<keyword evidence="3" id="KW-0732">Signal</keyword>
<dbReference type="InterPro" id="IPR016166">
    <property type="entry name" value="FAD-bd_PCMH"/>
</dbReference>
<dbReference type="Proteomes" id="UP000433876">
    <property type="component" value="Unassembled WGS sequence"/>
</dbReference>
<dbReference type="GO" id="GO:0016491">
    <property type="term" value="F:oxidoreductase activity"/>
    <property type="evidence" value="ECO:0007669"/>
    <property type="project" value="UniProtKB-KW"/>
</dbReference>
<dbReference type="InterPro" id="IPR012951">
    <property type="entry name" value="BBE"/>
</dbReference>
<accession>A0A8S9A1A1</accession>
<comment type="caution">
    <text evidence="5">The sequence shown here is derived from an EMBL/GenBank/DDBJ whole genome shotgun (WGS) entry which is preliminary data.</text>
</comment>
<dbReference type="InterPro" id="IPR036318">
    <property type="entry name" value="FAD-bd_PCMH-like_sf"/>
</dbReference>
<keyword evidence="2" id="KW-0560">Oxidoreductase</keyword>
<gene>
    <name evidence="5" type="ORF">SMACR_08999</name>
</gene>
<feature type="signal peptide" evidence="3">
    <location>
        <begin position="1"/>
        <end position="22"/>
    </location>
</feature>
<dbReference type="GO" id="GO:0071949">
    <property type="term" value="F:FAD binding"/>
    <property type="evidence" value="ECO:0007669"/>
    <property type="project" value="InterPro"/>
</dbReference>
<evidence type="ECO:0000259" key="4">
    <source>
        <dbReference type="PROSITE" id="PS51387"/>
    </source>
</evidence>
<dbReference type="PANTHER" id="PTHR13878">
    <property type="entry name" value="GULONOLACTONE OXIDASE"/>
    <property type="match status" value="1"/>
</dbReference>
<dbReference type="PROSITE" id="PS51387">
    <property type="entry name" value="FAD_PCMH"/>
    <property type="match status" value="1"/>
</dbReference>
<dbReference type="SUPFAM" id="SSF56176">
    <property type="entry name" value="FAD-binding/transporter-associated domain-like"/>
    <property type="match status" value="1"/>
</dbReference>
<feature type="domain" description="FAD-binding PCMH-type" evidence="4">
    <location>
        <begin position="195"/>
        <end position="394"/>
    </location>
</feature>
<dbReference type="InterPro" id="IPR050432">
    <property type="entry name" value="FAD-linked_Oxidoreductases_BP"/>
</dbReference>
<dbReference type="Pfam" id="PF08031">
    <property type="entry name" value="BBE"/>
    <property type="match status" value="1"/>
</dbReference>
<dbReference type="PANTHER" id="PTHR13878:SF91">
    <property type="entry name" value="FAD BINDING DOMAIN PROTEIN (AFU_ORTHOLOGUE AFUA_6G12070)-RELATED"/>
    <property type="match status" value="1"/>
</dbReference>
<dbReference type="InterPro" id="IPR016169">
    <property type="entry name" value="FAD-bd_PCMH_sub2"/>
</dbReference>
<comment type="similarity">
    <text evidence="1">Belongs to the oxygen-dependent FAD-linked oxidoreductase family.</text>
</comment>
<organism evidence="5 6">
    <name type="scientific">Sordaria macrospora</name>
    <dbReference type="NCBI Taxonomy" id="5147"/>
    <lineage>
        <taxon>Eukaryota</taxon>
        <taxon>Fungi</taxon>
        <taxon>Dikarya</taxon>
        <taxon>Ascomycota</taxon>
        <taxon>Pezizomycotina</taxon>
        <taxon>Sordariomycetes</taxon>
        <taxon>Sordariomycetidae</taxon>
        <taxon>Sordariales</taxon>
        <taxon>Sordariaceae</taxon>
        <taxon>Sordaria</taxon>
    </lineage>
</organism>
<dbReference type="EMBL" id="NMPR01000011">
    <property type="protein sequence ID" value="KAA8635528.1"/>
    <property type="molecule type" value="Genomic_DNA"/>
</dbReference>
<proteinExistence type="inferred from homology"/>